<organism evidence="5 6">
    <name type="scientific">Caballeronia mineralivorans PML1(12)</name>
    <dbReference type="NCBI Taxonomy" id="908627"/>
    <lineage>
        <taxon>Bacteria</taxon>
        <taxon>Pseudomonadati</taxon>
        <taxon>Pseudomonadota</taxon>
        <taxon>Betaproteobacteria</taxon>
        <taxon>Burkholderiales</taxon>
        <taxon>Burkholderiaceae</taxon>
        <taxon>Caballeronia</taxon>
    </lineage>
</organism>
<sequence length="316" mass="34947">MNRRIAVIGSGRIGRAWAIVFARAGFEVRLHDAERAMLDGAIPSIRRSVLDLGKYGLIDEPEERIVSRVTACEKLADAVHDVDLVQENIAEIVEVKRTLFVELDELTRPDTLLASSTSGLPASTFTETLGGRARCLVAHPVNPPSLVPLVELCGAPWTTQETLARARALYEEAGQEPVTVAREIPGFLLNRLQGVLLDEALSLYARGYASAADLDTVMRDGLGLRWSFMGPFETIDLNAPGGVADYAARYGAMYRSFAKDSVPFDWSPDSIARLDAERRAVLPLDEIESRSRWRDRRLMALLAHRRATSESDDDER</sequence>
<dbReference type="EC" id="1.1.1.35" evidence="5"/>
<comment type="similarity">
    <text evidence="1">Belongs to the 3-hydroxyacyl-CoA dehydrogenase family.</text>
</comment>
<dbReference type="Proteomes" id="UP000035963">
    <property type="component" value="Unassembled WGS sequence"/>
</dbReference>
<comment type="caution">
    <text evidence="5">The sequence shown here is derived from an EMBL/GenBank/DDBJ whole genome shotgun (WGS) entry which is preliminary data.</text>
</comment>
<dbReference type="Gene3D" id="3.40.50.720">
    <property type="entry name" value="NAD(P)-binding Rossmann-like Domain"/>
    <property type="match status" value="1"/>
</dbReference>
<dbReference type="PANTHER" id="PTHR48075:SF1">
    <property type="entry name" value="LAMBDA-CRYSTALLIN HOMOLOG"/>
    <property type="match status" value="1"/>
</dbReference>
<dbReference type="GO" id="GO:0050104">
    <property type="term" value="F:L-gulonate 3-dehydrogenase activity"/>
    <property type="evidence" value="ECO:0007669"/>
    <property type="project" value="TreeGrafter"/>
</dbReference>
<dbReference type="OrthoDB" id="9803287at2"/>
<dbReference type="NCBIfam" id="NF004783">
    <property type="entry name" value="PRK06129.1"/>
    <property type="match status" value="1"/>
</dbReference>
<dbReference type="GO" id="GO:0003857">
    <property type="term" value="F:(3S)-3-hydroxyacyl-CoA dehydrogenase (NAD+) activity"/>
    <property type="evidence" value="ECO:0007669"/>
    <property type="project" value="UniProtKB-EC"/>
</dbReference>
<dbReference type="InterPro" id="IPR036291">
    <property type="entry name" value="NAD(P)-bd_dom_sf"/>
</dbReference>
<dbReference type="Gene3D" id="1.10.1040.10">
    <property type="entry name" value="N-(1-d-carboxylethyl)-l-norvaline Dehydrogenase, domain 2"/>
    <property type="match status" value="1"/>
</dbReference>
<evidence type="ECO:0000313" key="6">
    <source>
        <dbReference type="Proteomes" id="UP000035963"/>
    </source>
</evidence>
<dbReference type="PANTHER" id="PTHR48075">
    <property type="entry name" value="3-HYDROXYACYL-COA DEHYDROGENASE FAMILY PROTEIN"/>
    <property type="match status" value="1"/>
</dbReference>
<dbReference type="GO" id="GO:0006631">
    <property type="term" value="P:fatty acid metabolic process"/>
    <property type="evidence" value="ECO:0007669"/>
    <property type="project" value="InterPro"/>
</dbReference>
<evidence type="ECO:0000256" key="1">
    <source>
        <dbReference type="ARBA" id="ARBA00009463"/>
    </source>
</evidence>
<dbReference type="SUPFAM" id="SSF48179">
    <property type="entry name" value="6-phosphogluconate dehydrogenase C-terminal domain-like"/>
    <property type="match status" value="1"/>
</dbReference>
<evidence type="ECO:0000313" key="5">
    <source>
        <dbReference type="EMBL" id="KLU27360.1"/>
    </source>
</evidence>
<gene>
    <name evidence="5" type="ORF">EOS_05015</name>
</gene>
<dbReference type="InterPro" id="IPR008927">
    <property type="entry name" value="6-PGluconate_DH-like_C_sf"/>
</dbReference>
<keyword evidence="2 5" id="KW-0560">Oxidoreductase</keyword>
<feature type="domain" description="3-hydroxyacyl-CoA dehydrogenase C-terminal" evidence="3">
    <location>
        <begin position="186"/>
        <end position="253"/>
    </location>
</feature>
<dbReference type="InterPro" id="IPR006108">
    <property type="entry name" value="3HC_DH_C"/>
</dbReference>
<dbReference type="EMBL" id="AEJF01000041">
    <property type="protein sequence ID" value="KLU27360.1"/>
    <property type="molecule type" value="Genomic_DNA"/>
</dbReference>
<reference evidence="5 6" key="1">
    <citation type="journal article" date="2015" name="Genome Announc.">
        <title>Draft Genome Sequence of Burkholderia sp. Strain PML1(12), an Ectomycorrhizosphere-Inhabiting Bacterium with Effective Mineral-Weathering Ability.</title>
        <authorList>
            <person name="Uroz S."/>
            <person name="Oger P."/>
        </authorList>
    </citation>
    <scope>NUCLEOTIDE SEQUENCE [LARGE SCALE GENOMIC DNA]</scope>
    <source>
        <strain evidence="6">PML1(12)</strain>
    </source>
</reference>
<dbReference type="GO" id="GO:0070403">
    <property type="term" value="F:NAD+ binding"/>
    <property type="evidence" value="ECO:0007669"/>
    <property type="project" value="InterPro"/>
</dbReference>
<accession>A0A0J1D3T2</accession>
<feature type="domain" description="3-hydroxyacyl-CoA dehydrogenase NAD binding" evidence="4">
    <location>
        <begin position="5"/>
        <end position="182"/>
    </location>
</feature>
<dbReference type="Pfam" id="PF02737">
    <property type="entry name" value="3HCDH_N"/>
    <property type="match status" value="1"/>
</dbReference>
<protein>
    <submittedName>
        <fullName evidence="5">3-hydroxyacyl-CoA dehydrogenase</fullName>
        <ecNumber evidence="5">1.1.1.35</ecNumber>
    </submittedName>
</protein>
<dbReference type="Pfam" id="PF00725">
    <property type="entry name" value="3HCDH"/>
    <property type="match status" value="1"/>
</dbReference>
<proteinExistence type="inferred from homology"/>
<dbReference type="AlphaFoldDB" id="A0A0J1D3T2"/>
<evidence type="ECO:0000259" key="3">
    <source>
        <dbReference type="Pfam" id="PF00725"/>
    </source>
</evidence>
<keyword evidence="6" id="KW-1185">Reference proteome</keyword>
<dbReference type="InterPro" id="IPR006176">
    <property type="entry name" value="3-OHacyl-CoA_DH_NAD-bd"/>
</dbReference>
<name>A0A0J1D3T2_9BURK</name>
<dbReference type="SUPFAM" id="SSF51735">
    <property type="entry name" value="NAD(P)-binding Rossmann-fold domains"/>
    <property type="match status" value="1"/>
</dbReference>
<evidence type="ECO:0000256" key="2">
    <source>
        <dbReference type="ARBA" id="ARBA00023002"/>
    </source>
</evidence>
<dbReference type="InterPro" id="IPR013328">
    <property type="entry name" value="6PGD_dom2"/>
</dbReference>
<dbReference type="PATRIC" id="fig|908627.4.peg.1108"/>
<dbReference type="RefSeq" id="WP_047845489.1">
    <property type="nucleotide sequence ID" value="NZ_AEJF01000041.1"/>
</dbReference>
<evidence type="ECO:0000259" key="4">
    <source>
        <dbReference type="Pfam" id="PF02737"/>
    </source>
</evidence>